<protein>
    <submittedName>
        <fullName evidence="1">Uncharacterized protein</fullName>
    </submittedName>
</protein>
<comment type="caution">
    <text evidence="1">The sequence shown here is derived from an EMBL/GenBank/DDBJ whole genome shotgun (WGS) entry which is preliminary data.</text>
</comment>
<dbReference type="AlphaFoldDB" id="A0AAE1QKC8"/>
<organism evidence="1 2">
    <name type="scientific">Petrolisthes manimaculis</name>
    <dbReference type="NCBI Taxonomy" id="1843537"/>
    <lineage>
        <taxon>Eukaryota</taxon>
        <taxon>Metazoa</taxon>
        <taxon>Ecdysozoa</taxon>
        <taxon>Arthropoda</taxon>
        <taxon>Crustacea</taxon>
        <taxon>Multicrustacea</taxon>
        <taxon>Malacostraca</taxon>
        <taxon>Eumalacostraca</taxon>
        <taxon>Eucarida</taxon>
        <taxon>Decapoda</taxon>
        <taxon>Pleocyemata</taxon>
        <taxon>Anomura</taxon>
        <taxon>Galatheoidea</taxon>
        <taxon>Porcellanidae</taxon>
        <taxon>Petrolisthes</taxon>
    </lineage>
</organism>
<keyword evidence="2" id="KW-1185">Reference proteome</keyword>
<reference evidence="1" key="1">
    <citation type="submission" date="2023-11" db="EMBL/GenBank/DDBJ databases">
        <title>Genome assemblies of two species of porcelain crab, Petrolisthes cinctipes and Petrolisthes manimaculis (Anomura: Porcellanidae).</title>
        <authorList>
            <person name="Angst P."/>
        </authorList>
    </citation>
    <scope>NUCLEOTIDE SEQUENCE</scope>
    <source>
        <strain evidence="1">PB745_02</strain>
        <tissue evidence="1">Gill</tissue>
    </source>
</reference>
<name>A0AAE1QKC8_9EUCA</name>
<gene>
    <name evidence="1" type="ORF">Pmani_001487</name>
</gene>
<evidence type="ECO:0000313" key="1">
    <source>
        <dbReference type="EMBL" id="KAK4328013.1"/>
    </source>
</evidence>
<dbReference type="Gene3D" id="3.30.70.1820">
    <property type="entry name" value="L1 transposable element, RRM domain"/>
    <property type="match status" value="1"/>
</dbReference>
<dbReference type="Proteomes" id="UP001292094">
    <property type="component" value="Unassembled WGS sequence"/>
</dbReference>
<dbReference type="EMBL" id="JAWZYT010000104">
    <property type="protein sequence ID" value="KAK4328013.1"/>
    <property type="molecule type" value="Genomic_DNA"/>
</dbReference>
<sequence>MASAAGNDIEVLVRKKVEEELKNIGMNRSGVETREMSKATKEVTAALLPDIANIITVVVTTAVANAVKEITREVIKCNNKVQKSCMLNKYDNDKLEQYMRRDNLCISGIKEERDENEMVLETKIINIASDIGVELEPRDISITHRLGKPRGSDRPVIVRFSHRKKRDEVMKKRKALKNKQESIYINEDLTPLRVSLLKMVKDHSDVKNATTADGKIIAWCINKDRPVIINNPDDLYKLGIAQPDWKRLKLDHLIVADE</sequence>
<evidence type="ECO:0000313" key="2">
    <source>
        <dbReference type="Proteomes" id="UP001292094"/>
    </source>
</evidence>
<accession>A0AAE1QKC8</accession>
<proteinExistence type="predicted"/>